<dbReference type="PANTHER" id="PTHR30136:SF35">
    <property type="entry name" value="HTH-TYPE TRANSCRIPTIONAL REGULATOR RV1719"/>
    <property type="match status" value="1"/>
</dbReference>
<dbReference type="SUPFAM" id="SSF55781">
    <property type="entry name" value="GAF domain-like"/>
    <property type="match status" value="1"/>
</dbReference>
<dbReference type="GO" id="GO:0045892">
    <property type="term" value="P:negative regulation of DNA-templated transcription"/>
    <property type="evidence" value="ECO:0007669"/>
    <property type="project" value="TreeGrafter"/>
</dbReference>
<protein>
    <recommendedName>
        <fullName evidence="5">Glycerol operon regulatory protein</fullName>
    </recommendedName>
</protein>
<dbReference type="InterPro" id="IPR036388">
    <property type="entry name" value="WH-like_DNA-bd_sf"/>
</dbReference>
<evidence type="ECO:0000256" key="1">
    <source>
        <dbReference type="ARBA" id="ARBA00023015"/>
    </source>
</evidence>
<keyword evidence="3" id="KW-0804">Transcription</keyword>
<feature type="domain" description="HTH iclR-type" evidence="6">
    <location>
        <begin position="13"/>
        <end position="75"/>
    </location>
</feature>
<evidence type="ECO:0000313" key="9">
    <source>
        <dbReference type="Proteomes" id="UP000295244"/>
    </source>
</evidence>
<feature type="domain" description="IclR-ED" evidence="7">
    <location>
        <begin position="76"/>
        <end position="258"/>
    </location>
</feature>
<comment type="function">
    <text evidence="4">May be an activator protein for the gylABX operon.</text>
</comment>
<evidence type="ECO:0000256" key="4">
    <source>
        <dbReference type="ARBA" id="ARBA00058938"/>
    </source>
</evidence>
<dbReference type="PROSITE" id="PS51078">
    <property type="entry name" value="ICLR_ED"/>
    <property type="match status" value="1"/>
</dbReference>
<dbReference type="Proteomes" id="UP000295244">
    <property type="component" value="Unassembled WGS sequence"/>
</dbReference>
<keyword evidence="2" id="KW-0238">DNA-binding</keyword>
<evidence type="ECO:0000259" key="7">
    <source>
        <dbReference type="PROSITE" id="PS51078"/>
    </source>
</evidence>
<dbReference type="GO" id="GO:0003677">
    <property type="term" value="F:DNA binding"/>
    <property type="evidence" value="ECO:0007669"/>
    <property type="project" value="UniProtKB-KW"/>
</dbReference>
<keyword evidence="9" id="KW-1185">Reference proteome</keyword>
<dbReference type="SUPFAM" id="SSF46785">
    <property type="entry name" value="Winged helix' DNA-binding domain"/>
    <property type="match status" value="1"/>
</dbReference>
<dbReference type="InterPro" id="IPR036390">
    <property type="entry name" value="WH_DNA-bd_sf"/>
</dbReference>
<dbReference type="InterPro" id="IPR005471">
    <property type="entry name" value="Tscrpt_reg_IclR_N"/>
</dbReference>
<dbReference type="PANTHER" id="PTHR30136">
    <property type="entry name" value="HELIX-TURN-HELIX TRANSCRIPTIONAL REGULATOR, ICLR FAMILY"/>
    <property type="match status" value="1"/>
</dbReference>
<name>A0A4R1BES4_9ACTN</name>
<dbReference type="RefSeq" id="WP_132692409.1">
    <property type="nucleotide sequence ID" value="NZ_SKBU01000023.1"/>
</dbReference>
<dbReference type="SMART" id="SM00346">
    <property type="entry name" value="HTH_ICLR"/>
    <property type="match status" value="1"/>
</dbReference>
<dbReference type="AlphaFoldDB" id="A0A4R1BES4"/>
<dbReference type="FunFam" id="1.10.10.10:FF:000056">
    <property type="entry name" value="IclR family transcriptional regulator"/>
    <property type="match status" value="1"/>
</dbReference>
<dbReference type="EMBL" id="SKBU01000023">
    <property type="protein sequence ID" value="TCJ15631.1"/>
    <property type="molecule type" value="Genomic_DNA"/>
</dbReference>
<dbReference type="GO" id="GO:0003700">
    <property type="term" value="F:DNA-binding transcription factor activity"/>
    <property type="evidence" value="ECO:0007669"/>
    <property type="project" value="TreeGrafter"/>
</dbReference>
<dbReference type="PROSITE" id="PS51077">
    <property type="entry name" value="HTH_ICLR"/>
    <property type="match status" value="1"/>
</dbReference>
<reference evidence="8 9" key="1">
    <citation type="submission" date="2019-03" db="EMBL/GenBank/DDBJ databases">
        <title>Whole genome sequence of a novel Rubrobacter taiwanensis strain, isolated from Yellowstone National Park.</title>
        <authorList>
            <person name="Freed S."/>
            <person name="Ramaley R.F."/>
            <person name="Kyndt J.A."/>
        </authorList>
    </citation>
    <scope>NUCLEOTIDE SEQUENCE [LARGE SCALE GENOMIC DNA]</scope>
    <source>
        <strain evidence="8 9">Yellowstone</strain>
    </source>
</reference>
<comment type="caution">
    <text evidence="8">The sequence shown here is derived from an EMBL/GenBank/DDBJ whole genome shotgun (WGS) entry which is preliminary data.</text>
</comment>
<dbReference type="Gene3D" id="3.30.450.40">
    <property type="match status" value="1"/>
</dbReference>
<dbReference type="OrthoDB" id="7274111at2"/>
<evidence type="ECO:0000256" key="5">
    <source>
        <dbReference type="ARBA" id="ARBA00070406"/>
    </source>
</evidence>
<evidence type="ECO:0000256" key="2">
    <source>
        <dbReference type="ARBA" id="ARBA00023125"/>
    </source>
</evidence>
<dbReference type="InterPro" id="IPR029016">
    <property type="entry name" value="GAF-like_dom_sf"/>
</dbReference>
<organism evidence="8 9">
    <name type="scientific">Rubrobacter taiwanensis</name>
    <dbReference type="NCBI Taxonomy" id="185139"/>
    <lineage>
        <taxon>Bacteria</taxon>
        <taxon>Bacillati</taxon>
        <taxon>Actinomycetota</taxon>
        <taxon>Rubrobacteria</taxon>
        <taxon>Rubrobacterales</taxon>
        <taxon>Rubrobacteraceae</taxon>
        <taxon>Rubrobacter</taxon>
    </lineage>
</organism>
<dbReference type="InterPro" id="IPR050707">
    <property type="entry name" value="HTH_MetabolicPath_Reg"/>
</dbReference>
<evidence type="ECO:0000256" key="3">
    <source>
        <dbReference type="ARBA" id="ARBA00023163"/>
    </source>
</evidence>
<accession>A0A4R1BES4</accession>
<evidence type="ECO:0000313" key="8">
    <source>
        <dbReference type="EMBL" id="TCJ15631.1"/>
    </source>
</evidence>
<dbReference type="Pfam" id="PF09339">
    <property type="entry name" value="HTH_IclR"/>
    <property type="match status" value="1"/>
</dbReference>
<proteinExistence type="predicted"/>
<dbReference type="Gene3D" id="1.10.10.10">
    <property type="entry name" value="Winged helix-like DNA-binding domain superfamily/Winged helix DNA-binding domain"/>
    <property type="match status" value="1"/>
</dbReference>
<evidence type="ECO:0000259" key="6">
    <source>
        <dbReference type="PROSITE" id="PS51077"/>
    </source>
</evidence>
<dbReference type="Pfam" id="PF01614">
    <property type="entry name" value="IclR_C"/>
    <property type="match status" value="1"/>
</dbReference>
<sequence>MSERAASGGAYIVKPVYKALNVLRCVGEHGGRLTLTEVSRLTGLHKTTAYRYLHTLAECGFVAHDPRTDTYGLGMRVWELGRLVSGDMRVREVALPVMRELRDEFNETVNLGILDGKEIVYVEMLESGHALSMRARVGGRDPAYSTSLGKAILAFLPEEEQRYHLPSRLSPRTGRTHTSLKALRDDLSATRRRGFALDNGENEEDARCIGAPVFDQSGSVVAAISVSAPASRLPDELQPRVAAAVMKAAETISERLGYPELRDNAPGDRRYSSGR</sequence>
<dbReference type="InterPro" id="IPR014757">
    <property type="entry name" value="Tscrpt_reg_IclR_C"/>
</dbReference>
<keyword evidence="1" id="KW-0805">Transcription regulation</keyword>
<gene>
    <name evidence="8" type="ORF">E0L93_12485</name>
</gene>